<accession>A0A0E9TNJ9</accession>
<dbReference type="AlphaFoldDB" id="A0A0E9TNJ9"/>
<protein>
    <submittedName>
        <fullName evidence="1">Uncharacterized protein</fullName>
    </submittedName>
</protein>
<sequence>MSQICDSLNMSYRQASIAAEIAVQIL</sequence>
<evidence type="ECO:0000313" key="1">
    <source>
        <dbReference type="EMBL" id="JAH54450.1"/>
    </source>
</evidence>
<proteinExistence type="predicted"/>
<dbReference type="EMBL" id="GBXM01054127">
    <property type="protein sequence ID" value="JAH54450.1"/>
    <property type="molecule type" value="Transcribed_RNA"/>
</dbReference>
<name>A0A0E9TNJ9_ANGAN</name>
<reference evidence="1" key="1">
    <citation type="submission" date="2014-11" db="EMBL/GenBank/DDBJ databases">
        <authorList>
            <person name="Amaro Gonzalez C."/>
        </authorList>
    </citation>
    <scope>NUCLEOTIDE SEQUENCE</scope>
</reference>
<organism evidence="1">
    <name type="scientific">Anguilla anguilla</name>
    <name type="common">European freshwater eel</name>
    <name type="synonym">Muraena anguilla</name>
    <dbReference type="NCBI Taxonomy" id="7936"/>
    <lineage>
        <taxon>Eukaryota</taxon>
        <taxon>Metazoa</taxon>
        <taxon>Chordata</taxon>
        <taxon>Craniata</taxon>
        <taxon>Vertebrata</taxon>
        <taxon>Euteleostomi</taxon>
        <taxon>Actinopterygii</taxon>
        <taxon>Neopterygii</taxon>
        <taxon>Teleostei</taxon>
        <taxon>Anguilliformes</taxon>
        <taxon>Anguillidae</taxon>
        <taxon>Anguilla</taxon>
    </lineage>
</organism>
<reference evidence="1" key="2">
    <citation type="journal article" date="2015" name="Fish Shellfish Immunol.">
        <title>Early steps in the European eel (Anguilla anguilla)-Vibrio vulnificus interaction in the gills: Role of the RtxA13 toxin.</title>
        <authorList>
            <person name="Callol A."/>
            <person name="Pajuelo D."/>
            <person name="Ebbesson L."/>
            <person name="Teles M."/>
            <person name="MacKenzie S."/>
            <person name="Amaro C."/>
        </authorList>
    </citation>
    <scope>NUCLEOTIDE SEQUENCE</scope>
</reference>